<feature type="compositionally biased region" description="Polar residues" evidence="4">
    <location>
        <begin position="89"/>
        <end position="102"/>
    </location>
</feature>
<feature type="compositionally biased region" description="Low complexity" evidence="4">
    <location>
        <begin position="335"/>
        <end position="345"/>
    </location>
</feature>
<keyword evidence="6" id="KW-1185">Reference proteome</keyword>
<gene>
    <name evidence="7" type="primary">LOC106466625</name>
</gene>
<keyword evidence="3" id="KW-0206">Cytoskeleton</keyword>
<feature type="compositionally biased region" description="Polar residues" evidence="4">
    <location>
        <begin position="426"/>
        <end position="442"/>
    </location>
</feature>
<dbReference type="Pfam" id="PF02187">
    <property type="entry name" value="GAS2"/>
    <property type="match status" value="1"/>
</dbReference>
<dbReference type="GeneID" id="106466625"/>
<keyword evidence="2" id="KW-0963">Cytoplasm</keyword>
<evidence type="ECO:0000256" key="4">
    <source>
        <dbReference type="SAM" id="MobiDB-lite"/>
    </source>
</evidence>
<feature type="compositionally biased region" description="Basic and acidic residues" evidence="4">
    <location>
        <begin position="122"/>
        <end position="139"/>
    </location>
</feature>
<feature type="region of interest" description="Disordered" evidence="4">
    <location>
        <begin position="503"/>
        <end position="565"/>
    </location>
</feature>
<feature type="compositionally biased region" description="Polar residues" evidence="4">
    <location>
        <begin position="512"/>
        <end position="522"/>
    </location>
</feature>
<evidence type="ECO:0000313" key="6">
    <source>
        <dbReference type="Proteomes" id="UP000694941"/>
    </source>
</evidence>
<feature type="domain" description="GAR" evidence="5">
    <location>
        <begin position="1"/>
        <end position="49"/>
    </location>
</feature>
<feature type="region of interest" description="Disordered" evidence="4">
    <location>
        <begin position="417"/>
        <end position="463"/>
    </location>
</feature>
<dbReference type="SMART" id="SM00243">
    <property type="entry name" value="GAS2"/>
    <property type="match status" value="1"/>
</dbReference>
<evidence type="ECO:0000256" key="3">
    <source>
        <dbReference type="ARBA" id="ARBA00023212"/>
    </source>
</evidence>
<feature type="compositionally biased region" description="Low complexity" evidence="4">
    <location>
        <begin position="140"/>
        <end position="154"/>
    </location>
</feature>
<sequence length="565" mass="62106">MIRVSEGKYRIGDTKILIFVRILRNHVMVRVGGGWDTLEHYLDKHDPCQCRVGPRPPSSAKVTMTPGKGGSSNMKVTYNRPSTSTSSTYRSGVDNSLPTSPQSRRRVVTITSGQKGVGPSSDTRDIPPREPSRSSHYSDDSSASSTSLYYYSESPTQEEGRSAGSSRPQFQVSNKSSRPPSFSADSSSEFSEGESRAGPRISSQPRKFSSRKLYCMFENGEEAGHSSRVYLSDGCDSGFGPESSETSSVVSGDDLRRTTDFLKSNVEEGVENSNNSAADSTFSNTSTPTSKSAKKSKPVLVGTPGKKTASIINHKSQSTENLYSGRYTEKLQLYRQNSSNSSVYSRKSRNSTGNSASCTPGIPRSYSQTSDMGGFGSSLPRNFPRRFSYKPPTDVCPKVDTGCKTWTFRQRPSRTSISPDLYRFSSGENSNRSPSKSTTNLKSKSAESSISSSPQKLSPAKSVSTANKMQKLLKDIDLVTDSEFFSEMQRFINSYREKVDKKIQEEEELENSDSASSPSTMRCSPDLDRPPSQGLDQSQQSPKFRPRRESQGGSTKIPVPVWYNK</sequence>
<dbReference type="PANTHER" id="PTHR46756:SF18">
    <property type="entry name" value="GAS2-LIKE PROTEIN PICKLED EGGS"/>
    <property type="match status" value="1"/>
</dbReference>
<dbReference type="InterPro" id="IPR036534">
    <property type="entry name" value="GAR_dom_sf"/>
</dbReference>
<feature type="region of interest" description="Disordered" evidence="4">
    <location>
        <begin position="227"/>
        <end position="309"/>
    </location>
</feature>
<feature type="region of interest" description="Disordered" evidence="4">
    <location>
        <begin position="52"/>
        <end position="209"/>
    </location>
</feature>
<feature type="region of interest" description="Disordered" evidence="4">
    <location>
        <begin position="334"/>
        <end position="391"/>
    </location>
</feature>
<feature type="compositionally biased region" description="Polar residues" evidence="4">
    <location>
        <begin position="71"/>
        <end position="81"/>
    </location>
</feature>
<dbReference type="SUPFAM" id="SSF143575">
    <property type="entry name" value="GAS2 domain-like"/>
    <property type="match status" value="1"/>
</dbReference>
<dbReference type="RefSeq" id="XP_022250381.1">
    <property type="nucleotide sequence ID" value="XM_022394673.1"/>
</dbReference>
<dbReference type="Proteomes" id="UP000694941">
    <property type="component" value="Unplaced"/>
</dbReference>
<dbReference type="PROSITE" id="PS51460">
    <property type="entry name" value="GAR"/>
    <property type="match status" value="1"/>
</dbReference>
<evidence type="ECO:0000256" key="1">
    <source>
        <dbReference type="ARBA" id="ARBA00004245"/>
    </source>
</evidence>
<accession>A0ABM1T3C5</accession>
<feature type="compositionally biased region" description="Low complexity" evidence="4">
    <location>
        <begin position="176"/>
        <end position="190"/>
    </location>
</feature>
<name>A0ABM1T3C5_LIMPO</name>
<organism evidence="6 7">
    <name type="scientific">Limulus polyphemus</name>
    <name type="common">Atlantic horseshoe crab</name>
    <dbReference type="NCBI Taxonomy" id="6850"/>
    <lineage>
        <taxon>Eukaryota</taxon>
        <taxon>Metazoa</taxon>
        <taxon>Ecdysozoa</taxon>
        <taxon>Arthropoda</taxon>
        <taxon>Chelicerata</taxon>
        <taxon>Merostomata</taxon>
        <taxon>Xiphosura</taxon>
        <taxon>Limulidae</taxon>
        <taxon>Limulus</taxon>
    </lineage>
</organism>
<reference evidence="7" key="1">
    <citation type="submission" date="2025-08" db="UniProtKB">
        <authorList>
            <consortium name="RefSeq"/>
        </authorList>
    </citation>
    <scope>IDENTIFICATION</scope>
    <source>
        <tissue evidence="7">Muscle</tissue>
    </source>
</reference>
<evidence type="ECO:0000313" key="7">
    <source>
        <dbReference type="RefSeq" id="XP_022250381.1"/>
    </source>
</evidence>
<dbReference type="Gene3D" id="3.30.920.20">
    <property type="entry name" value="Gas2-like domain"/>
    <property type="match status" value="1"/>
</dbReference>
<evidence type="ECO:0000259" key="5">
    <source>
        <dbReference type="PROSITE" id="PS51460"/>
    </source>
</evidence>
<dbReference type="InterPro" id="IPR003108">
    <property type="entry name" value="GAR_dom"/>
</dbReference>
<feature type="compositionally biased region" description="Polar residues" evidence="4">
    <location>
        <begin position="163"/>
        <end position="175"/>
    </location>
</feature>
<dbReference type="PANTHER" id="PTHR46756">
    <property type="entry name" value="TRANSGELIN"/>
    <property type="match status" value="1"/>
</dbReference>
<evidence type="ECO:0000256" key="2">
    <source>
        <dbReference type="ARBA" id="ARBA00022490"/>
    </source>
</evidence>
<proteinExistence type="predicted"/>
<comment type="subcellular location">
    <subcellularLocation>
        <location evidence="1">Cytoplasm</location>
        <location evidence="1">Cytoskeleton</location>
    </subcellularLocation>
</comment>
<protein>
    <submittedName>
        <fullName evidence="7">GAS2-like protein pickled eggs</fullName>
    </submittedName>
</protein>